<dbReference type="InterPro" id="IPR032675">
    <property type="entry name" value="LRR_dom_sf"/>
</dbReference>
<evidence type="ECO:0000256" key="1">
    <source>
        <dbReference type="ARBA" id="ARBA00022821"/>
    </source>
</evidence>
<dbReference type="Pfam" id="PF23286">
    <property type="entry name" value="LRR_13"/>
    <property type="match status" value="1"/>
</dbReference>
<proteinExistence type="predicted"/>
<organism evidence="3 4">
    <name type="scientific">Gossypium hirsutum</name>
    <name type="common">Upland cotton</name>
    <name type="synonym">Gossypium mexicanum</name>
    <dbReference type="NCBI Taxonomy" id="3635"/>
    <lineage>
        <taxon>Eukaryota</taxon>
        <taxon>Viridiplantae</taxon>
        <taxon>Streptophyta</taxon>
        <taxon>Embryophyta</taxon>
        <taxon>Tracheophyta</taxon>
        <taxon>Spermatophyta</taxon>
        <taxon>Magnoliopsida</taxon>
        <taxon>eudicotyledons</taxon>
        <taxon>Gunneridae</taxon>
        <taxon>Pentapetalae</taxon>
        <taxon>rosids</taxon>
        <taxon>malvids</taxon>
        <taxon>Malvales</taxon>
        <taxon>Malvaceae</taxon>
        <taxon>Malvoideae</taxon>
        <taxon>Gossypium</taxon>
    </lineage>
</organism>
<dbReference type="SUPFAM" id="SSF52058">
    <property type="entry name" value="L domain-like"/>
    <property type="match status" value="1"/>
</dbReference>
<sequence>MECLLELWFDGTNIKELPSSIGNLSSLVLLNLKDCRNLVDLHWSIENLEQIEFLEELDSSETSILSSLLNVIQTGRTISMALTLPSLLGLSSLTRLNLRDCNLCEGDIPGDISRLSSLKQLDLGGNNFISIPSCVTRFSKLEFLRLLDCRALKSLPELPTSIRGLRINGCTSLEIVANPANHQKFAI</sequence>
<gene>
    <name evidence="4" type="primary">LOC121210075</name>
</gene>
<dbReference type="Proteomes" id="UP000818029">
    <property type="component" value="Chromosome A11"/>
</dbReference>
<protein>
    <submittedName>
        <fullName evidence="4">TMV resistance protein N-like</fullName>
    </submittedName>
</protein>
<evidence type="ECO:0000313" key="3">
    <source>
        <dbReference type="Proteomes" id="UP000818029"/>
    </source>
</evidence>
<keyword evidence="1" id="KW-0611">Plant defense</keyword>
<keyword evidence="3" id="KW-1185">Reference proteome</keyword>
<name>A0ABM2Z5V4_GOSHI</name>
<reference evidence="4" key="2">
    <citation type="submission" date="2025-08" db="UniProtKB">
        <authorList>
            <consortium name="RefSeq"/>
        </authorList>
    </citation>
    <scope>IDENTIFICATION</scope>
</reference>
<accession>A0ABM2Z5V4</accession>
<feature type="domain" description="Disease resistance protein RPS4B/Roq1-like leucine-rich repeats" evidence="2">
    <location>
        <begin position="5"/>
        <end position="183"/>
    </location>
</feature>
<reference evidence="3" key="1">
    <citation type="journal article" date="2020" name="Nat. Genet.">
        <title>Genomic diversifications of five Gossypium allopolyploid species and their impact on cotton improvement.</title>
        <authorList>
            <person name="Chen Z.J."/>
            <person name="Sreedasyam A."/>
            <person name="Ando A."/>
            <person name="Song Q."/>
            <person name="De Santiago L.M."/>
            <person name="Hulse-Kemp A.M."/>
            <person name="Ding M."/>
            <person name="Ye W."/>
            <person name="Kirkbride R.C."/>
            <person name="Jenkins J."/>
            <person name="Plott C."/>
            <person name="Lovell J."/>
            <person name="Lin Y.M."/>
            <person name="Vaughn R."/>
            <person name="Liu B."/>
            <person name="Simpson S."/>
            <person name="Scheffler B.E."/>
            <person name="Wen L."/>
            <person name="Saski C.A."/>
            <person name="Grover C.E."/>
            <person name="Hu G."/>
            <person name="Conover J.L."/>
            <person name="Carlson J.W."/>
            <person name="Shu S."/>
            <person name="Boston L.B."/>
            <person name="Williams M."/>
            <person name="Peterson D.G."/>
            <person name="McGee K."/>
            <person name="Jones D.C."/>
            <person name="Wendel J.F."/>
            <person name="Stelly D.M."/>
            <person name="Grimwood J."/>
            <person name="Schmutz J."/>
        </authorList>
    </citation>
    <scope>NUCLEOTIDE SEQUENCE [LARGE SCALE GENOMIC DNA]</scope>
    <source>
        <strain evidence="3">cv. TM-1</strain>
    </source>
</reference>
<evidence type="ECO:0000313" key="4">
    <source>
        <dbReference type="RefSeq" id="XP_040938093.1"/>
    </source>
</evidence>
<dbReference type="PANTHER" id="PTHR16083">
    <property type="entry name" value="LEUCINE RICH REPEAT CONTAINING PROTEIN"/>
    <property type="match status" value="1"/>
</dbReference>
<evidence type="ECO:0000259" key="2">
    <source>
        <dbReference type="Pfam" id="PF23286"/>
    </source>
</evidence>
<dbReference type="InterPro" id="IPR058546">
    <property type="entry name" value="RPS4B/Roq1-like_LRR"/>
</dbReference>
<dbReference type="PANTHER" id="PTHR16083:SF65">
    <property type="entry name" value="DISEASE RESISTANCE PROTEIN RPP8-LIKE"/>
    <property type="match status" value="1"/>
</dbReference>
<dbReference type="Gene3D" id="3.80.10.10">
    <property type="entry name" value="Ribonuclease Inhibitor"/>
    <property type="match status" value="1"/>
</dbReference>
<dbReference type="GeneID" id="121210075"/>
<dbReference type="RefSeq" id="XP_040938093.1">
    <property type="nucleotide sequence ID" value="XM_041082159.1"/>
</dbReference>